<dbReference type="GO" id="GO:0005524">
    <property type="term" value="F:ATP binding"/>
    <property type="evidence" value="ECO:0007669"/>
    <property type="project" value="UniProtKB-KW"/>
</dbReference>
<evidence type="ECO:0000256" key="5">
    <source>
        <dbReference type="RuleBase" id="RU003322"/>
    </source>
</evidence>
<dbReference type="Gene3D" id="1.20.1270.10">
    <property type="match status" value="1"/>
</dbReference>
<dbReference type="InterPro" id="IPR018181">
    <property type="entry name" value="Heat_shock_70_CS"/>
</dbReference>
<keyword evidence="2 5" id="KW-0547">Nucleotide-binding</keyword>
<dbReference type="SUPFAM" id="SSF100934">
    <property type="entry name" value="Heat shock protein 70kD (HSP70), C-terminal subdomain"/>
    <property type="match status" value="1"/>
</dbReference>
<dbReference type="Gene3D" id="3.30.420.40">
    <property type="match status" value="2"/>
</dbReference>
<evidence type="ECO:0000313" key="7">
    <source>
        <dbReference type="Proteomes" id="UP000237351"/>
    </source>
</evidence>
<dbReference type="KEGG" id="naf:GQ61_07955"/>
<dbReference type="NCBIfam" id="TIGR01991">
    <property type="entry name" value="HscA"/>
    <property type="match status" value="1"/>
</dbReference>
<sequence>MFLEISEPGDTQANQKDAHYTAIGIDLGTTHSLVAYKENSEVIVLGGEERLLPSVVAYLEDGFRVGHKALTYEISNPEYYVRSIKRLMGRSAEEALNDPLFSSRVERNKGSLLQLKIGTQLLTPIEISALILKELRDRAEHALGHPVTKAVVTVPAYFDENARTATRNAARIAGLEVLRLLNEPTSAALAYGLDKGVEGLYAVYDFGGGTFDFTLLKLTKGVFQVLATGGDTRLGGDDLDQAIVDHILLKRLEAYGIKETLSLSDHHRLLKEARDIKELLSFEMEVPFGFSLDGRDSAHRLSRDEFAEIADPLINQTIEICRRVLSDQKVAPEHIEGVVLVGGSTRMPLVVEAVKSYFGKSPLQDINPDEAVVYGAAIQADALSGGHTDALLLDVTPLSLGIETMGGIVEKMIPRNSAIPISKSQEFTTYQDGQQAILLHVVQGEREMVEDCRSLAKFELQGIPPLPAGQARVNVKFTMDADGLLTVSAYEKNTGIEQSIEIKPTYGLSEDEMKSMILKGLAHGKEDMEQRLLIEARFKADALLKHLNEAMIVDRELLSDHERCNIELQVNALKQALKDENRVLIREETVKLEKTSQGFALKRVNKALDRHVATKNIDTL</sequence>
<dbReference type="InterPro" id="IPR010236">
    <property type="entry name" value="ISC_FeS_clus_asmbl_HscA"/>
</dbReference>
<dbReference type="SUPFAM" id="SSF100920">
    <property type="entry name" value="Heat shock protein 70kD (HSP70), peptide-binding domain"/>
    <property type="match status" value="1"/>
</dbReference>
<keyword evidence="7" id="KW-1185">Reference proteome</keyword>
<dbReference type="PANTHER" id="PTHR19375">
    <property type="entry name" value="HEAT SHOCK PROTEIN 70KDA"/>
    <property type="match status" value="1"/>
</dbReference>
<dbReference type="STRING" id="1414854.GQ61_07955"/>
<dbReference type="Pfam" id="PF00012">
    <property type="entry name" value="HSP70"/>
    <property type="match status" value="1"/>
</dbReference>
<evidence type="ECO:0000313" key="6">
    <source>
        <dbReference type="EMBL" id="ARN85229.1"/>
    </source>
</evidence>
<evidence type="ECO:0008006" key="8">
    <source>
        <dbReference type="Google" id="ProtNLM"/>
    </source>
</evidence>
<dbReference type="NCBIfam" id="NF003520">
    <property type="entry name" value="PRK05183.1"/>
    <property type="match status" value="1"/>
</dbReference>
<evidence type="ECO:0000256" key="2">
    <source>
        <dbReference type="ARBA" id="ARBA00022741"/>
    </source>
</evidence>
<dbReference type="PROSITE" id="PS01036">
    <property type="entry name" value="HSP70_3"/>
    <property type="match status" value="1"/>
</dbReference>
<dbReference type="AlphaFoldDB" id="A0A1W6N642"/>
<dbReference type="PROSITE" id="PS00329">
    <property type="entry name" value="HSP70_2"/>
    <property type="match status" value="1"/>
</dbReference>
<dbReference type="EMBL" id="CP008743">
    <property type="protein sequence ID" value="ARN85229.1"/>
    <property type="molecule type" value="Genomic_DNA"/>
</dbReference>
<gene>
    <name evidence="6" type="ORF">GQ61_07955</name>
</gene>
<dbReference type="OrthoDB" id="9766019at2"/>
<organism evidence="6 7">
    <name type="scientific">Candidatus Nucleicultrix amoebiphila FS5</name>
    <dbReference type="NCBI Taxonomy" id="1414854"/>
    <lineage>
        <taxon>Bacteria</taxon>
        <taxon>Pseudomonadati</taxon>
        <taxon>Pseudomonadota</taxon>
        <taxon>Alphaproteobacteria</taxon>
        <taxon>Holosporales</taxon>
        <taxon>Candidatus Nucleicultricaceae</taxon>
        <taxon>Candidatus Nucleicultrix</taxon>
    </lineage>
</organism>
<dbReference type="GO" id="GO:0016226">
    <property type="term" value="P:iron-sulfur cluster assembly"/>
    <property type="evidence" value="ECO:0007669"/>
    <property type="project" value="InterPro"/>
</dbReference>
<keyword evidence="4" id="KW-0143">Chaperone</keyword>
<keyword evidence="3 5" id="KW-0067">ATP-binding</keyword>
<dbReference type="GO" id="GO:0016887">
    <property type="term" value="F:ATP hydrolysis activity"/>
    <property type="evidence" value="ECO:0007669"/>
    <property type="project" value="InterPro"/>
</dbReference>
<dbReference type="PRINTS" id="PR00301">
    <property type="entry name" value="HEATSHOCK70"/>
</dbReference>
<name>A0A1W6N642_9PROT</name>
<evidence type="ECO:0000256" key="1">
    <source>
        <dbReference type="ARBA" id="ARBA00007381"/>
    </source>
</evidence>
<dbReference type="SUPFAM" id="SSF53067">
    <property type="entry name" value="Actin-like ATPase domain"/>
    <property type="match status" value="2"/>
</dbReference>
<comment type="similarity">
    <text evidence="1 5">Belongs to the heat shock protein 70 family.</text>
</comment>
<reference evidence="6 7" key="1">
    <citation type="submission" date="2014-06" db="EMBL/GenBank/DDBJ databases">
        <title>The genome of the endonuclear symbiont Nucleicultrix amoebiphila.</title>
        <authorList>
            <person name="Schulz F."/>
            <person name="Horn M."/>
        </authorList>
    </citation>
    <scope>NUCLEOTIDE SEQUENCE [LARGE SCALE GENOMIC DNA]</scope>
    <source>
        <strain evidence="6 7">FS5</strain>
    </source>
</reference>
<dbReference type="GO" id="GO:0051082">
    <property type="term" value="F:unfolded protein binding"/>
    <property type="evidence" value="ECO:0007669"/>
    <property type="project" value="InterPro"/>
</dbReference>
<accession>A0A1W6N642</accession>
<dbReference type="InterPro" id="IPR013126">
    <property type="entry name" value="Hsp_70_fam"/>
</dbReference>
<evidence type="ECO:0000256" key="3">
    <source>
        <dbReference type="ARBA" id="ARBA00022840"/>
    </source>
</evidence>
<dbReference type="PROSITE" id="PS00297">
    <property type="entry name" value="HSP70_1"/>
    <property type="match status" value="1"/>
</dbReference>
<proteinExistence type="inferred from homology"/>
<dbReference type="GO" id="GO:0140662">
    <property type="term" value="F:ATP-dependent protein folding chaperone"/>
    <property type="evidence" value="ECO:0007669"/>
    <property type="project" value="InterPro"/>
</dbReference>
<dbReference type="RefSeq" id="WP_085784775.1">
    <property type="nucleotide sequence ID" value="NZ_CP008743.1"/>
</dbReference>
<dbReference type="Gene3D" id="2.60.34.10">
    <property type="entry name" value="Substrate Binding Domain Of DNAk, Chain A, domain 1"/>
    <property type="match status" value="1"/>
</dbReference>
<protein>
    <recommendedName>
        <fullName evidence="8">Chaperone protein HscA homolog</fullName>
    </recommendedName>
</protein>
<dbReference type="Gene3D" id="3.90.640.10">
    <property type="entry name" value="Actin, Chain A, domain 4"/>
    <property type="match status" value="1"/>
</dbReference>
<dbReference type="InterPro" id="IPR029047">
    <property type="entry name" value="HSP70_peptide-bd_sf"/>
</dbReference>
<dbReference type="InterPro" id="IPR029048">
    <property type="entry name" value="HSP70_C_sf"/>
</dbReference>
<dbReference type="InterPro" id="IPR043129">
    <property type="entry name" value="ATPase_NBD"/>
</dbReference>
<dbReference type="Proteomes" id="UP000237351">
    <property type="component" value="Chromosome"/>
</dbReference>
<evidence type="ECO:0000256" key="4">
    <source>
        <dbReference type="ARBA" id="ARBA00023186"/>
    </source>
</evidence>